<sequence>MSLPPRSVQTFDESAGLFLSQFAANKTKRLEVADLFGIRQTRGESLKSYLARFNDATIRVDDPDQKFFVKAFKKGLRVGPFSDALAFHRPTSMEEIRARAEEHVEMEEGRFEKREEPIHSNGLPKHLREALAPVSGQAHHSNRQIQSKGYEVSPQFTPLKEKKARIMIMGKNRQEWCDFHRANGHSTEDCWTLGAQLESLIQQGRLGQYVARAGREKTRSGGEPSARGAERIRGWGDHSRSPWPAPTFYRGTISTISG</sequence>
<comment type="caution">
    <text evidence="3">The sequence shown here is derived from an EMBL/GenBank/DDBJ whole genome shotgun (WGS) entry which is preliminary data.</text>
</comment>
<evidence type="ECO:0000313" key="4">
    <source>
        <dbReference type="Proteomes" id="UP000257109"/>
    </source>
</evidence>
<feature type="non-terminal residue" evidence="3">
    <location>
        <position position="1"/>
    </location>
</feature>
<dbReference type="Proteomes" id="UP000257109">
    <property type="component" value="Unassembled WGS sequence"/>
</dbReference>
<dbReference type="Pfam" id="PF03732">
    <property type="entry name" value="Retrotrans_gag"/>
    <property type="match status" value="1"/>
</dbReference>
<organism evidence="3 4">
    <name type="scientific">Mucuna pruriens</name>
    <name type="common">Velvet bean</name>
    <name type="synonym">Dolichos pruriens</name>
    <dbReference type="NCBI Taxonomy" id="157652"/>
    <lineage>
        <taxon>Eukaryota</taxon>
        <taxon>Viridiplantae</taxon>
        <taxon>Streptophyta</taxon>
        <taxon>Embryophyta</taxon>
        <taxon>Tracheophyta</taxon>
        <taxon>Spermatophyta</taxon>
        <taxon>Magnoliopsida</taxon>
        <taxon>eudicotyledons</taxon>
        <taxon>Gunneridae</taxon>
        <taxon>Pentapetalae</taxon>
        <taxon>rosids</taxon>
        <taxon>fabids</taxon>
        <taxon>Fabales</taxon>
        <taxon>Fabaceae</taxon>
        <taxon>Papilionoideae</taxon>
        <taxon>50 kb inversion clade</taxon>
        <taxon>NPAAA clade</taxon>
        <taxon>indigoferoid/millettioid clade</taxon>
        <taxon>Phaseoleae</taxon>
        <taxon>Mucuna</taxon>
    </lineage>
</organism>
<accession>A0A371HD58</accession>
<evidence type="ECO:0000313" key="3">
    <source>
        <dbReference type="EMBL" id="RDY00731.1"/>
    </source>
</evidence>
<name>A0A371HD58_MUCPR</name>
<feature type="domain" description="Retrotransposon gag" evidence="2">
    <location>
        <begin position="2"/>
        <end position="77"/>
    </location>
</feature>
<evidence type="ECO:0000259" key="2">
    <source>
        <dbReference type="Pfam" id="PF03732"/>
    </source>
</evidence>
<proteinExistence type="predicted"/>
<dbReference type="PANTHER" id="PTHR33223">
    <property type="entry name" value="CCHC-TYPE DOMAIN-CONTAINING PROTEIN"/>
    <property type="match status" value="1"/>
</dbReference>
<dbReference type="AlphaFoldDB" id="A0A371HD58"/>
<dbReference type="PANTHER" id="PTHR33223:SF10">
    <property type="entry name" value="AMINOTRANSFERASE-LIKE PLANT MOBILE DOMAIN-CONTAINING PROTEIN"/>
    <property type="match status" value="1"/>
</dbReference>
<protein>
    <recommendedName>
        <fullName evidence="2">Retrotransposon gag domain-containing protein</fullName>
    </recommendedName>
</protein>
<feature type="region of interest" description="Disordered" evidence="1">
    <location>
        <begin position="213"/>
        <end position="247"/>
    </location>
</feature>
<gene>
    <name evidence="3" type="ORF">CR513_16046</name>
</gene>
<dbReference type="OrthoDB" id="1740536at2759"/>
<dbReference type="EMBL" id="QJKJ01002920">
    <property type="protein sequence ID" value="RDY00731.1"/>
    <property type="molecule type" value="Genomic_DNA"/>
</dbReference>
<feature type="compositionally biased region" description="Basic and acidic residues" evidence="1">
    <location>
        <begin position="228"/>
        <end position="240"/>
    </location>
</feature>
<keyword evidence="4" id="KW-1185">Reference proteome</keyword>
<evidence type="ECO:0000256" key="1">
    <source>
        <dbReference type="SAM" id="MobiDB-lite"/>
    </source>
</evidence>
<dbReference type="InterPro" id="IPR005162">
    <property type="entry name" value="Retrotrans_gag_dom"/>
</dbReference>
<reference evidence="3" key="1">
    <citation type="submission" date="2018-05" db="EMBL/GenBank/DDBJ databases">
        <title>Draft genome of Mucuna pruriens seed.</title>
        <authorList>
            <person name="Nnadi N.E."/>
            <person name="Vos R."/>
            <person name="Hasami M.H."/>
            <person name="Devisetty U.K."/>
            <person name="Aguiy J.C."/>
        </authorList>
    </citation>
    <scope>NUCLEOTIDE SEQUENCE [LARGE SCALE GENOMIC DNA]</scope>
    <source>
        <strain evidence="3">JCA_2017</strain>
    </source>
</reference>